<proteinExistence type="predicted"/>
<accession>A0ACB8BA62</accession>
<name>A0ACB8BA62_9AGAM</name>
<protein>
    <submittedName>
        <fullName evidence="1">Uncharacterized protein</fullName>
    </submittedName>
</protein>
<comment type="caution">
    <text evidence="1">The sequence shown here is derived from an EMBL/GenBank/DDBJ whole genome shotgun (WGS) entry which is preliminary data.</text>
</comment>
<dbReference type="EMBL" id="MU266494">
    <property type="protein sequence ID" value="KAH7922190.1"/>
    <property type="molecule type" value="Genomic_DNA"/>
</dbReference>
<keyword evidence="2" id="KW-1185">Reference proteome</keyword>
<sequence>MCGESWKAECSICWRASRSSEAPRGRKGAKSWGNGDMGKFGGGATDVGKLGNLHGDVRWSVEGRSGELRVHREAMGRWFQYTLDDSDASRRSIRKFEVAAKFGEDHKL</sequence>
<evidence type="ECO:0000313" key="2">
    <source>
        <dbReference type="Proteomes" id="UP000790709"/>
    </source>
</evidence>
<evidence type="ECO:0000313" key="1">
    <source>
        <dbReference type="EMBL" id="KAH7922190.1"/>
    </source>
</evidence>
<reference evidence="1" key="1">
    <citation type="journal article" date="2021" name="New Phytol.">
        <title>Evolutionary innovations through gain and loss of genes in the ectomycorrhizal Boletales.</title>
        <authorList>
            <person name="Wu G."/>
            <person name="Miyauchi S."/>
            <person name="Morin E."/>
            <person name="Kuo A."/>
            <person name="Drula E."/>
            <person name="Varga T."/>
            <person name="Kohler A."/>
            <person name="Feng B."/>
            <person name="Cao Y."/>
            <person name="Lipzen A."/>
            <person name="Daum C."/>
            <person name="Hundley H."/>
            <person name="Pangilinan J."/>
            <person name="Johnson J."/>
            <person name="Barry K."/>
            <person name="LaButti K."/>
            <person name="Ng V."/>
            <person name="Ahrendt S."/>
            <person name="Min B."/>
            <person name="Choi I.G."/>
            <person name="Park H."/>
            <person name="Plett J.M."/>
            <person name="Magnuson J."/>
            <person name="Spatafora J.W."/>
            <person name="Nagy L.G."/>
            <person name="Henrissat B."/>
            <person name="Grigoriev I.V."/>
            <person name="Yang Z.L."/>
            <person name="Xu J."/>
            <person name="Martin F.M."/>
        </authorList>
    </citation>
    <scope>NUCLEOTIDE SEQUENCE</scope>
    <source>
        <strain evidence="1">KUC20120723A-06</strain>
    </source>
</reference>
<gene>
    <name evidence="1" type="ORF">BV22DRAFT_1049074</name>
</gene>
<dbReference type="Proteomes" id="UP000790709">
    <property type="component" value="Unassembled WGS sequence"/>
</dbReference>
<organism evidence="1 2">
    <name type="scientific">Leucogyrophana mollusca</name>
    <dbReference type="NCBI Taxonomy" id="85980"/>
    <lineage>
        <taxon>Eukaryota</taxon>
        <taxon>Fungi</taxon>
        <taxon>Dikarya</taxon>
        <taxon>Basidiomycota</taxon>
        <taxon>Agaricomycotina</taxon>
        <taxon>Agaricomycetes</taxon>
        <taxon>Agaricomycetidae</taxon>
        <taxon>Boletales</taxon>
        <taxon>Boletales incertae sedis</taxon>
        <taxon>Leucogyrophana</taxon>
    </lineage>
</organism>